<dbReference type="RefSeq" id="WP_015694298.1">
    <property type="nucleotide sequence ID" value="NC_016940.1"/>
</dbReference>
<dbReference type="HOGENOM" id="CLU_1105935_0_0_10"/>
<gene>
    <name evidence="1" type="ordered locus">SGRA_4001</name>
</gene>
<sequence length="257" mass="29868">MRLYFPLFFSFLFLGHALWAQKEEQEGSLPAAFLIDINYAFHLPEGDMKADYYQSNSAGGQLAYLSPKNWIFGLSGQVIFADRVKTDVLAPLREANGELISLYGDMGLTQLGQRGFIFTGQIGKLVSLNKKNRRHNLEFRLGAGYMEHWVRIRLMSREEELPQLQGDYIKGYDQRRAGLSLQQFVGYRYMSRNRMLNLFVGLDLNQAFTTSVRGWDYHLRQANTESQFDMLYGFRAGFCIPFFIYNENTRSDELKFY</sequence>
<dbReference type="EMBL" id="CP002831">
    <property type="protein sequence ID" value="AFC26716.1"/>
    <property type="molecule type" value="Genomic_DNA"/>
</dbReference>
<accession>H6L8J1</accession>
<evidence type="ECO:0000313" key="2">
    <source>
        <dbReference type="Proteomes" id="UP000007519"/>
    </source>
</evidence>
<proteinExistence type="predicted"/>
<dbReference type="AlphaFoldDB" id="H6L8J1"/>
<dbReference type="Proteomes" id="UP000007519">
    <property type="component" value="Chromosome"/>
</dbReference>
<dbReference type="STRING" id="984262.SGRA_4001"/>
<evidence type="ECO:0000313" key="1">
    <source>
        <dbReference type="EMBL" id="AFC26716.1"/>
    </source>
</evidence>
<evidence type="ECO:0008006" key="3">
    <source>
        <dbReference type="Google" id="ProtNLM"/>
    </source>
</evidence>
<keyword evidence="2" id="KW-1185">Reference proteome</keyword>
<dbReference type="OrthoDB" id="7475268at2"/>
<name>H6L8J1_SAPGL</name>
<organism evidence="1 2">
    <name type="scientific">Saprospira grandis (strain Lewin)</name>
    <dbReference type="NCBI Taxonomy" id="984262"/>
    <lineage>
        <taxon>Bacteria</taxon>
        <taxon>Pseudomonadati</taxon>
        <taxon>Bacteroidota</taxon>
        <taxon>Saprospiria</taxon>
        <taxon>Saprospirales</taxon>
        <taxon>Saprospiraceae</taxon>
        <taxon>Saprospira</taxon>
    </lineage>
</organism>
<dbReference type="KEGG" id="sgn:SGRA_4001"/>
<reference evidence="1 2" key="1">
    <citation type="journal article" date="2012" name="Stand. Genomic Sci.">
        <title>Complete genome sequencing and analysis of Saprospira grandis str. Lewin, a predatory marine bacterium.</title>
        <authorList>
            <person name="Saw J.H."/>
            <person name="Yuryev A."/>
            <person name="Kanbe M."/>
            <person name="Hou S."/>
            <person name="Young A.G."/>
            <person name="Aizawa S."/>
            <person name="Alam M."/>
        </authorList>
    </citation>
    <scope>NUCLEOTIDE SEQUENCE [LARGE SCALE GENOMIC DNA]</scope>
    <source>
        <strain evidence="1 2">Lewin</strain>
    </source>
</reference>
<protein>
    <recommendedName>
        <fullName evidence="3">Outer membrane protein beta-barrel domain-containing protein</fullName>
    </recommendedName>
</protein>